<name>R7SDC9_CONPW</name>
<reference evidence="4" key="1">
    <citation type="journal article" date="2012" name="Science">
        <title>The Paleozoic origin of enzymatic lignin decomposition reconstructed from 31 fungal genomes.</title>
        <authorList>
            <person name="Floudas D."/>
            <person name="Binder M."/>
            <person name="Riley R."/>
            <person name="Barry K."/>
            <person name="Blanchette R.A."/>
            <person name="Henrissat B."/>
            <person name="Martinez A.T."/>
            <person name="Otillar R."/>
            <person name="Spatafora J.W."/>
            <person name="Yadav J.S."/>
            <person name="Aerts A."/>
            <person name="Benoit I."/>
            <person name="Boyd A."/>
            <person name="Carlson A."/>
            <person name="Copeland A."/>
            <person name="Coutinho P.M."/>
            <person name="de Vries R.P."/>
            <person name="Ferreira P."/>
            <person name="Findley K."/>
            <person name="Foster B."/>
            <person name="Gaskell J."/>
            <person name="Glotzer D."/>
            <person name="Gorecki P."/>
            <person name="Heitman J."/>
            <person name="Hesse C."/>
            <person name="Hori C."/>
            <person name="Igarashi K."/>
            <person name="Jurgens J.A."/>
            <person name="Kallen N."/>
            <person name="Kersten P."/>
            <person name="Kohler A."/>
            <person name="Kuees U."/>
            <person name="Kumar T.K.A."/>
            <person name="Kuo A."/>
            <person name="LaButti K."/>
            <person name="Larrondo L.F."/>
            <person name="Lindquist E."/>
            <person name="Ling A."/>
            <person name="Lombard V."/>
            <person name="Lucas S."/>
            <person name="Lundell T."/>
            <person name="Martin R."/>
            <person name="McLaughlin D.J."/>
            <person name="Morgenstern I."/>
            <person name="Morin E."/>
            <person name="Murat C."/>
            <person name="Nagy L.G."/>
            <person name="Nolan M."/>
            <person name="Ohm R.A."/>
            <person name="Patyshakuliyeva A."/>
            <person name="Rokas A."/>
            <person name="Ruiz-Duenas F.J."/>
            <person name="Sabat G."/>
            <person name="Salamov A."/>
            <person name="Samejima M."/>
            <person name="Schmutz J."/>
            <person name="Slot J.C."/>
            <person name="St John F."/>
            <person name="Stenlid J."/>
            <person name="Sun H."/>
            <person name="Sun S."/>
            <person name="Syed K."/>
            <person name="Tsang A."/>
            <person name="Wiebenga A."/>
            <person name="Young D."/>
            <person name="Pisabarro A."/>
            <person name="Eastwood D.C."/>
            <person name="Martin F."/>
            <person name="Cullen D."/>
            <person name="Grigoriev I.V."/>
            <person name="Hibbett D.S."/>
        </authorList>
    </citation>
    <scope>NUCLEOTIDE SEQUENCE [LARGE SCALE GENOMIC DNA]</scope>
    <source>
        <strain evidence="4">RWD-64-598 SS2</strain>
    </source>
</reference>
<gene>
    <name evidence="3" type="ORF">CONPUDRAFT_170199</name>
</gene>
<evidence type="ECO:0000256" key="1">
    <source>
        <dbReference type="ARBA" id="ARBA00023002"/>
    </source>
</evidence>
<dbReference type="InterPro" id="IPR050791">
    <property type="entry name" value="Aldo-Keto_reductase"/>
</dbReference>
<dbReference type="OMA" id="NSMTIIK"/>
<evidence type="ECO:0000313" key="4">
    <source>
        <dbReference type="Proteomes" id="UP000053558"/>
    </source>
</evidence>
<dbReference type="Proteomes" id="UP000053558">
    <property type="component" value="Unassembled WGS sequence"/>
</dbReference>
<protein>
    <submittedName>
        <fullName evidence="3">Aldo keto reductase</fullName>
    </submittedName>
</protein>
<dbReference type="CDD" id="cd19077">
    <property type="entry name" value="AKR_AKR8A1-2"/>
    <property type="match status" value="1"/>
</dbReference>
<dbReference type="eggNOG" id="KOG1575">
    <property type="taxonomic scope" value="Eukaryota"/>
</dbReference>
<dbReference type="GeneID" id="19206406"/>
<dbReference type="GO" id="GO:0005737">
    <property type="term" value="C:cytoplasm"/>
    <property type="evidence" value="ECO:0007669"/>
    <property type="project" value="TreeGrafter"/>
</dbReference>
<dbReference type="InterPro" id="IPR023210">
    <property type="entry name" value="NADP_OxRdtase_dom"/>
</dbReference>
<dbReference type="OrthoDB" id="37537at2759"/>
<dbReference type="SUPFAM" id="SSF51430">
    <property type="entry name" value="NAD(P)-linked oxidoreductase"/>
    <property type="match status" value="1"/>
</dbReference>
<evidence type="ECO:0000259" key="2">
    <source>
        <dbReference type="Pfam" id="PF00248"/>
    </source>
</evidence>
<dbReference type="AlphaFoldDB" id="R7SDC9"/>
<accession>R7SDC9</accession>
<dbReference type="InterPro" id="IPR036812">
    <property type="entry name" value="NAD(P)_OxRdtase_dom_sf"/>
</dbReference>
<proteinExistence type="predicted"/>
<dbReference type="KEGG" id="cput:CONPUDRAFT_170199"/>
<dbReference type="PANTHER" id="PTHR43625:SF78">
    <property type="entry name" value="PYRIDOXAL REDUCTASE-RELATED"/>
    <property type="match status" value="1"/>
</dbReference>
<dbReference type="Gene3D" id="3.20.20.100">
    <property type="entry name" value="NADP-dependent oxidoreductase domain"/>
    <property type="match status" value="1"/>
</dbReference>
<feature type="domain" description="NADP-dependent oxidoreductase" evidence="2">
    <location>
        <begin position="21"/>
        <end position="311"/>
    </location>
</feature>
<dbReference type="EMBL" id="JH711593">
    <property type="protein sequence ID" value="EIW74168.1"/>
    <property type="molecule type" value="Genomic_DNA"/>
</dbReference>
<keyword evidence="4" id="KW-1185">Reference proteome</keyword>
<organism evidence="3 4">
    <name type="scientific">Coniophora puteana (strain RWD-64-598)</name>
    <name type="common">Brown rot fungus</name>
    <dbReference type="NCBI Taxonomy" id="741705"/>
    <lineage>
        <taxon>Eukaryota</taxon>
        <taxon>Fungi</taxon>
        <taxon>Dikarya</taxon>
        <taxon>Basidiomycota</taxon>
        <taxon>Agaricomycotina</taxon>
        <taxon>Agaricomycetes</taxon>
        <taxon>Agaricomycetidae</taxon>
        <taxon>Boletales</taxon>
        <taxon>Coniophorineae</taxon>
        <taxon>Coniophoraceae</taxon>
        <taxon>Coniophora</taxon>
    </lineage>
</organism>
<sequence>MSTTTTLYTPDGTVVINKIGHGLTSMTGTGDHPDERCFEAIKAGIDSLPAGVKMFLNAGITANLEMLSRFFEKYPDYADRTFLSVKGGAKAGTLIIDGSDENTTRSVNTILEKLRGTKKVDLFQCARVDKSVPIEQTLGLLAKFVKEGKIGSIGMSEVRAETLLKGHKVHPITAVEIEVSPWEYDPEAKEVISVAQRNNIAVIAYSPIGRGFLSGEIKSIEDLQDNDRRRIMPRFQNGNLEKNLAVFDKLVAIANEKGIKPAQLAIAWVSSLGPRVVPLPGSARTDRTLENLGSNYVAFTPNELEKVTEVIDNAVVAGGRVPEAFVKYLWA</sequence>
<dbReference type="RefSeq" id="XP_007775537.1">
    <property type="nucleotide sequence ID" value="XM_007777347.1"/>
</dbReference>
<keyword evidence="1" id="KW-0560">Oxidoreductase</keyword>
<evidence type="ECO:0000313" key="3">
    <source>
        <dbReference type="EMBL" id="EIW74168.1"/>
    </source>
</evidence>
<dbReference type="GO" id="GO:0016491">
    <property type="term" value="F:oxidoreductase activity"/>
    <property type="evidence" value="ECO:0007669"/>
    <property type="project" value="UniProtKB-KW"/>
</dbReference>
<dbReference type="PANTHER" id="PTHR43625">
    <property type="entry name" value="AFLATOXIN B1 ALDEHYDE REDUCTASE"/>
    <property type="match status" value="1"/>
</dbReference>
<dbReference type="Pfam" id="PF00248">
    <property type="entry name" value="Aldo_ket_red"/>
    <property type="match status" value="1"/>
</dbReference>